<evidence type="ECO:0000313" key="2">
    <source>
        <dbReference type="Proteomes" id="UP000264006"/>
    </source>
</evidence>
<protein>
    <submittedName>
        <fullName evidence="1">Uncharacterized protein</fullName>
    </submittedName>
</protein>
<dbReference type="InterPro" id="IPR053977">
    <property type="entry name" value="Rv2466c-like"/>
</dbReference>
<dbReference type="Pfam" id="PF22234">
    <property type="entry name" value="Rv2466c-like"/>
    <property type="match status" value="1"/>
</dbReference>
<dbReference type="RefSeq" id="WP_164710701.1">
    <property type="nucleotide sequence ID" value="NZ_CP031165.1"/>
</dbReference>
<dbReference type="InterPro" id="IPR036249">
    <property type="entry name" value="Thioredoxin-like_sf"/>
</dbReference>
<dbReference type="Proteomes" id="UP000264006">
    <property type="component" value="Chromosome"/>
</dbReference>
<dbReference type="KEGG" id="euz:DVS28_a3607"/>
<dbReference type="CDD" id="cd02972">
    <property type="entry name" value="DsbA_family"/>
    <property type="match status" value="1"/>
</dbReference>
<dbReference type="AlphaFoldDB" id="A0A346Y1D3"/>
<evidence type="ECO:0000313" key="1">
    <source>
        <dbReference type="EMBL" id="AXV08280.1"/>
    </source>
</evidence>
<accession>A0A346Y1D3</accession>
<organism evidence="1 2">
    <name type="scientific">Euzebya pacifica</name>
    <dbReference type="NCBI Taxonomy" id="1608957"/>
    <lineage>
        <taxon>Bacteria</taxon>
        <taxon>Bacillati</taxon>
        <taxon>Actinomycetota</taxon>
        <taxon>Nitriliruptoria</taxon>
        <taxon>Euzebyales</taxon>
    </lineage>
</organism>
<reference evidence="1 2" key="1">
    <citation type="submission" date="2018-09" db="EMBL/GenBank/DDBJ databases">
        <title>Complete genome sequence of Euzebya sp. DY32-46 isolated from seawater of Pacific Ocean.</title>
        <authorList>
            <person name="Xu L."/>
            <person name="Wu Y.-H."/>
            <person name="Xu X.-W."/>
        </authorList>
    </citation>
    <scope>NUCLEOTIDE SEQUENCE [LARGE SCALE GENOMIC DNA]</scope>
    <source>
        <strain evidence="1 2">DY32-46</strain>
    </source>
</reference>
<dbReference type="SUPFAM" id="SSF52833">
    <property type="entry name" value="Thioredoxin-like"/>
    <property type="match status" value="1"/>
</dbReference>
<name>A0A346Y1D3_9ACTN</name>
<sequence>MKVRFYFDPLCPWCWITSHWLHDEVAPHRDIDVDWRPISLKVRNEGKDLDEAYRAKVDPMMDRSFGLLRIVEAVRAAGRQDQVHDLYVEFGRHFHHDGDGLDFDVPAALEKAGVDVAFAAAFDDEAWDDAVRASTREAEDVAGDDVGTPIIAFEVEAQDGTREWKGYFGPVIPEVVRGQAALDLWDGLAALIRTDGFYELKRTRTKDVDLTTVRI</sequence>
<dbReference type="EMBL" id="CP031165">
    <property type="protein sequence ID" value="AXV08280.1"/>
    <property type="molecule type" value="Genomic_DNA"/>
</dbReference>
<gene>
    <name evidence="1" type="ORF">DVS28_a3607</name>
</gene>
<keyword evidence="2" id="KW-1185">Reference proteome</keyword>
<dbReference type="Gene3D" id="3.40.30.10">
    <property type="entry name" value="Glutaredoxin"/>
    <property type="match status" value="1"/>
</dbReference>
<proteinExistence type="predicted"/>